<protein>
    <recommendedName>
        <fullName evidence="1">Nucleotidyltransferase-like domain-containing protein</fullName>
    </recommendedName>
</protein>
<evidence type="ECO:0000259" key="1">
    <source>
        <dbReference type="Pfam" id="PF12281"/>
    </source>
</evidence>
<dbReference type="InterPro" id="IPR058575">
    <property type="entry name" value="NTP_transf_8_dom"/>
</dbReference>
<sequence>DIKRLELLFFEVLQDLKNYLDDLTLVGGWLSYVYAKFLWHNLEVQVVMTVDIDFGFGGNKTKPHSKTIFEVLSSLNYKEHHSHIGKMYPVVLYKQGEIPIDFITSPKTKNKLAEELVGKQIVINKIDKFDFLLENRIPIKVRTERGKTSYKIQCPKPSAFLYHKGATFIDREEELKQAKDLHYMYFILRYVLNLDIILAEVAEYKKKGHFVGISKNIKKYFERKTSQGCLMIEKENGPDEYIDDLRQDIFER</sequence>
<feature type="domain" description="Nucleotidyltransferase-like" evidence="1">
    <location>
        <begin position="21"/>
        <end position="193"/>
    </location>
</feature>
<reference evidence="2" key="1">
    <citation type="journal article" date="2014" name="Front. Microbiol.">
        <title>High frequency of phylogenetically diverse reductive dehalogenase-homologous genes in deep subseafloor sedimentary metagenomes.</title>
        <authorList>
            <person name="Kawai M."/>
            <person name="Futagami T."/>
            <person name="Toyoda A."/>
            <person name="Takaki Y."/>
            <person name="Nishi S."/>
            <person name="Hori S."/>
            <person name="Arai W."/>
            <person name="Tsubouchi T."/>
            <person name="Morono Y."/>
            <person name="Uchiyama I."/>
            <person name="Ito T."/>
            <person name="Fujiyama A."/>
            <person name="Inagaki F."/>
            <person name="Takami H."/>
        </authorList>
    </citation>
    <scope>NUCLEOTIDE SEQUENCE</scope>
    <source>
        <strain evidence="2">Expedition CK06-06</strain>
    </source>
</reference>
<organism evidence="2">
    <name type="scientific">marine sediment metagenome</name>
    <dbReference type="NCBI Taxonomy" id="412755"/>
    <lineage>
        <taxon>unclassified sequences</taxon>
        <taxon>metagenomes</taxon>
        <taxon>ecological metagenomes</taxon>
    </lineage>
</organism>
<name>X0X1I4_9ZZZZ</name>
<evidence type="ECO:0000313" key="2">
    <source>
        <dbReference type="EMBL" id="GAG30483.1"/>
    </source>
</evidence>
<dbReference type="EMBL" id="BARS01041273">
    <property type="protein sequence ID" value="GAG30483.1"/>
    <property type="molecule type" value="Genomic_DNA"/>
</dbReference>
<feature type="non-terminal residue" evidence="2">
    <location>
        <position position="1"/>
    </location>
</feature>
<gene>
    <name evidence="2" type="ORF">S01H1_62797</name>
</gene>
<proteinExistence type="predicted"/>
<dbReference type="Pfam" id="PF12281">
    <property type="entry name" value="NTP_transf_8"/>
    <property type="match status" value="1"/>
</dbReference>
<comment type="caution">
    <text evidence="2">The sequence shown here is derived from an EMBL/GenBank/DDBJ whole genome shotgun (WGS) entry which is preliminary data.</text>
</comment>
<dbReference type="AlphaFoldDB" id="X0X1I4"/>
<feature type="non-terminal residue" evidence="2">
    <location>
        <position position="252"/>
    </location>
</feature>
<accession>X0X1I4</accession>